<keyword evidence="2" id="KW-1185">Reference proteome</keyword>
<dbReference type="Proteomes" id="UP001055167">
    <property type="component" value="Unassembled WGS sequence"/>
</dbReference>
<dbReference type="EMBL" id="BPQH01000016">
    <property type="protein sequence ID" value="GJD52083.1"/>
    <property type="molecule type" value="Genomic_DNA"/>
</dbReference>
<evidence type="ECO:0000313" key="1">
    <source>
        <dbReference type="EMBL" id="GJD52083.1"/>
    </source>
</evidence>
<evidence type="ECO:0000313" key="2">
    <source>
        <dbReference type="Proteomes" id="UP001055167"/>
    </source>
</evidence>
<proteinExistence type="predicted"/>
<sequence length="180" mass="19253">MGTPCEPVLLMLRTAQEAVSPLAGLLAAKGYGVLAVVGAEMSPVLTEPGIGLPVLDMALFSERLCRAPELPDIAARLQAAWPGLPIVRLPDPDLAPEPEDEAWRLPIRLGRDWALDQVCERIDDIMLAAAARRQPSEGPGRDGRGRIQALPERRGTGTALQEVRRLVAGTTRVTGDDAVV</sequence>
<reference evidence="1" key="1">
    <citation type="journal article" date="2021" name="Front. Microbiol.">
        <title>Comprehensive Comparative Genomics and Phenotyping of Methylobacterium Species.</title>
        <authorList>
            <person name="Alessa O."/>
            <person name="Ogura Y."/>
            <person name="Fujitani Y."/>
            <person name="Takami H."/>
            <person name="Hayashi T."/>
            <person name="Sahin N."/>
            <person name="Tani A."/>
        </authorList>
    </citation>
    <scope>NUCLEOTIDE SEQUENCE</scope>
    <source>
        <strain evidence="1">KCTC 52305</strain>
    </source>
</reference>
<accession>A0ABQ4R3D7</accession>
<reference evidence="1" key="2">
    <citation type="submission" date="2021-08" db="EMBL/GenBank/DDBJ databases">
        <authorList>
            <person name="Tani A."/>
            <person name="Ola A."/>
            <person name="Ogura Y."/>
            <person name="Katsura K."/>
            <person name="Hayashi T."/>
        </authorList>
    </citation>
    <scope>NUCLEOTIDE SEQUENCE</scope>
    <source>
        <strain evidence="1">KCTC 52305</strain>
    </source>
</reference>
<name>A0ABQ4R3D7_9HYPH</name>
<organism evidence="1 2">
    <name type="scientific">Methylobacterium crusticola</name>
    <dbReference type="NCBI Taxonomy" id="1697972"/>
    <lineage>
        <taxon>Bacteria</taxon>
        <taxon>Pseudomonadati</taxon>
        <taxon>Pseudomonadota</taxon>
        <taxon>Alphaproteobacteria</taxon>
        <taxon>Hyphomicrobiales</taxon>
        <taxon>Methylobacteriaceae</taxon>
        <taxon>Methylobacterium</taxon>
    </lineage>
</organism>
<comment type="caution">
    <text evidence="1">The sequence shown here is derived from an EMBL/GenBank/DDBJ whole genome shotgun (WGS) entry which is preliminary data.</text>
</comment>
<gene>
    <name evidence="1" type="ORF">OPKNFCMD_4845</name>
</gene>
<protein>
    <submittedName>
        <fullName evidence="1">Uncharacterized protein</fullName>
    </submittedName>
</protein>